<feature type="transmembrane region" description="Helical" evidence="1">
    <location>
        <begin position="64"/>
        <end position="83"/>
    </location>
</feature>
<reference evidence="2 3" key="2">
    <citation type="journal article" date="2022" name="Mol. Biol. Evol.">
        <title>Comparative Genomics Reveals Insights into the Divergent Evolution of Astigmatic Mites and Household Pest Adaptations.</title>
        <authorList>
            <person name="Xiong Q."/>
            <person name="Wan A.T."/>
            <person name="Liu X."/>
            <person name="Fung C.S."/>
            <person name="Xiao X."/>
            <person name="Malainual N."/>
            <person name="Hou J."/>
            <person name="Wang L."/>
            <person name="Wang M."/>
            <person name="Yang K.Y."/>
            <person name="Cui Y."/>
            <person name="Leung E.L."/>
            <person name="Nong W."/>
            <person name="Shin S.K."/>
            <person name="Au S.W."/>
            <person name="Jeong K.Y."/>
            <person name="Chew F.T."/>
            <person name="Hui J.H."/>
            <person name="Leung T.F."/>
            <person name="Tungtrongchitr A."/>
            <person name="Zhong N."/>
            <person name="Liu Z."/>
            <person name="Tsui S.K."/>
        </authorList>
    </citation>
    <scope>NUCLEOTIDE SEQUENCE [LARGE SCALE GENOMIC DNA]</scope>
    <source>
        <strain evidence="2">Derp</strain>
    </source>
</reference>
<keyword evidence="1" id="KW-1133">Transmembrane helix</keyword>
<dbReference type="EMBL" id="NJHN03000081">
    <property type="protein sequence ID" value="KAH9417104.1"/>
    <property type="molecule type" value="Genomic_DNA"/>
</dbReference>
<keyword evidence="1" id="KW-0472">Membrane</keyword>
<proteinExistence type="predicted"/>
<keyword evidence="1" id="KW-0812">Transmembrane</keyword>
<accession>A0ABQ8J3F2</accession>
<organism evidence="2 3">
    <name type="scientific">Dermatophagoides pteronyssinus</name>
    <name type="common">European house dust mite</name>
    <dbReference type="NCBI Taxonomy" id="6956"/>
    <lineage>
        <taxon>Eukaryota</taxon>
        <taxon>Metazoa</taxon>
        <taxon>Ecdysozoa</taxon>
        <taxon>Arthropoda</taxon>
        <taxon>Chelicerata</taxon>
        <taxon>Arachnida</taxon>
        <taxon>Acari</taxon>
        <taxon>Acariformes</taxon>
        <taxon>Sarcoptiformes</taxon>
        <taxon>Astigmata</taxon>
        <taxon>Psoroptidia</taxon>
        <taxon>Analgoidea</taxon>
        <taxon>Pyroglyphidae</taxon>
        <taxon>Dermatophagoidinae</taxon>
        <taxon>Dermatophagoides</taxon>
    </lineage>
</organism>
<comment type="caution">
    <text evidence="2">The sequence shown here is derived from an EMBL/GenBank/DDBJ whole genome shotgun (WGS) entry which is preliminary data.</text>
</comment>
<gene>
    <name evidence="2" type="ORF">DERP_013273</name>
</gene>
<evidence type="ECO:0000256" key="1">
    <source>
        <dbReference type="SAM" id="Phobius"/>
    </source>
</evidence>
<reference evidence="2 3" key="1">
    <citation type="journal article" date="2018" name="J. Allergy Clin. Immunol.">
        <title>High-quality assembly of Dermatophagoides pteronyssinus genome and transcriptome reveals a wide range of novel allergens.</title>
        <authorList>
            <person name="Liu X.Y."/>
            <person name="Yang K.Y."/>
            <person name="Wang M.Q."/>
            <person name="Kwok J.S."/>
            <person name="Zeng X."/>
            <person name="Yang Z."/>
            <person name="Xiao X.J."/>
            <person name="Lau C.P."/>
            <person name="Li Y."/>
            <person name="Huang Z.M."/>
            <person name="Ba J.G."/>
            <person name="Yim A.K."/>
            <person name="Ouyang C.Y."/>
            <person name="Ngai S.M."/>
            <person name="Chan T.F."/>
            <person name="Leung E.L."/>
            <person name="Liu L."/>
            <person name="Liu Z.G."/>
            <person name="Tsui S.K."/>
        </authorList>
    </citation>
    <scope>NUCLEOTIDE SEQUENCE [LARGE SCALE GENOMIC DNA]</scope>
    <source>
        <strain evidence="2">Derp</strain>
    </source>
</reference>
<protein>
    <submittedName>
        <fullName evidence="2">Uncharacterized protein</fullName>
    </submittedName>
</protein>
<evidence type="ECO:0000313" key="3">
    <source>
        <dbReference type="Proteomes" id="UP000887458"/>
    </source>
</evidence>
<name>A0ABQ8J3F2_DERPT</name>
<keyword evidence="3" id="KW-1185">Reference proteome</keyword>
<sequence>MHFLLDSTISTSYSSARSNLMLAATKPSVSCGTHTNRLADHSAVFVGSETTVRSTAKYLKSDSIGWLLLTLLLLLLLLIGLFWESVSVRAGDMMIIGVCDSTARNPNESNDNYECHFDCCDECLKKSMILGRISV</sequence>
<evidence type="ECO:0000313" key="2">
    <source>
        <dbReference type="EMBL" id="KAH9417104.1"/>
    </source>
</evidence>
<dbReference type="Proteomes" id="UP000887458">
    <property type="component" value="Unassembled WGS sequence"/>
</dbReference>